<accession>A0A0C9YM59</accession>
<protein>
    <submittedName>
        <fullName evidence="1">Uncharacterized protein</fullName>
    </submittedName>
</protein>
<dbReference type="AlphaFoldDB" id="A0A0C9YM59"/>
<reference evidence="1 2" key="1">
    <citation type="submission" date="2014-04" db="EMBL/GenBank/DDBJ databases">
        <authorList>
            <consortium name="DOE Joint Genome Institute"/>
            <person name="Kuo A."/>
            <person name="Kohler A."/>
            <person name="Costa M.D."/>
            <person name="Nagy L.G."/>
            <person name="Floudas D."/>
            <person name="Copeland A."/>
            <person name="Barry K.W."/>
            <person name="Cichocki N."/>
            <person name="Veneault-Fourrey C."/>
            <person name="LaButti K."/>
            <person name="Lindquist E.A."/>
            <person name="Lipzen A."/>
            <person name="Lundell T."/>
            <person name="Morin E."/>
            <person name="Murat C."/>
            <person name="Sun H."/>
            <person name="Tunlid A."/>
            <person name="Henrissat B."/>
            <person name="Grigoriev I.V."/>
            <person name="Hibbett D.S."/>
            <person name="Martin F."/>
            <person name="Nordberg H.P."/>
            <person name="Cantor M.N."/>
            <person name="Hua S.X."/>
        </authorList>
    </citation>
    <scope>NUCLEOTIDE SEQUENCE [LARGE SCALE GENOMIC DNA]</scope>
    <source>
        <strain evidence="1 2">441</strain>
    </source>
</reference>
<proteinExistence type="predicted"/>
<name>A0A0C9YM59_9AGAM</name>
<evidence type="ECO:0000313" key="2">
    <source>
        <dbReference type="Proteomes" id="UP000054018"/>
    </source>
</evidence>
<dbReference type="Proteomes" id="UP000054018">
    <property type="component" value="Unassembled WGS sequence"/>
</dbReference>
<sequence length="50" mass="5911">MLGVRGHFRIWQSQPNQPLAYIRPPFRVYLSIPAILYRCQLMSRCAVSYL</sequence>
<reference evidence="2" key="2">
    <citation type="submission" date="2015-01" db="EMBL/GenBank/DDBJ databases">
        <title>Evolutionary Origins and Diversification of the Mycorrhizal Mutualists.</title>
        <authorList>
            <consortium name="DOE Joint Genome Institute"/>
            <consortium name="Mycorrhizal Genomics Consortium"/>
            <person name="Kohler A."/>
            <person name="Kuo A."/>
            <person name="Nagy L.G."/>
            <person name="Floudas D."/>
            <person name="Copeland A."/>
            <person name="Barry K.W."/>
            <person name="Cichocki N."/>
            <person name="Veneault-Fourrey C."/>
            <person name="LaButti K."/>
            <person name="Lindquist E.A."/>
            <person name="Lipzen A."/>
            <person name="Lundell T."/>
            <person name="Morin E."/>
            <person name="Murat C."/>
            <person name="Riley R."/>
            <person name="Ohm R."/>
            <person name="Sun H."/>
            <person name="Tunlid A."/>
            <person name="Henrissat B."/>
            <person name="Grigoriev I.V."/>
            <person name="Hibbett D.S."/>
            <person name="Martin F."/>
        </authorList>
    </citation>
    <scope>NUCLEOTIDE SEQUENCE [LARGE SCALE GENOMIC DNA]</scope>
    <source>
        <strain evidence="2">441</strain>
    </source>
</reference>
<dbReference type="HOGENOM" id="CLU_3125632_0_0_1"/>
<keyword evidence="2" id="KW-1185">Reference proteome</keyword>
<dbReference type="EMBL" id="KN834228">
    <property type="protein sequence ID" value="KIK11382.1"/>
    <property type="molecule type" value="Genomic_DNA"/>
</dbReference>
<gene>
    <name evidence="1" type="ORF">PISMIDRAFT_690404</name>
</gene>
<organism evidence="1 2">
    <name type="scientific">Pisolithus microcarpus 441</name>
    <dbReference type="NCBI Taxonomy" id="765257"/>
    <lineage>
        <taxon>Eukaryota</taxon>
        <taxon>Fungi</taxon>
        <taxon>Dikarya</taxon>
        <taxon>Basidiomycota</taxon>
        <taxon>Agaricomycotina</taxon>
        <taxon>Agaricomycetes</taxon>
        <taxon>Agaricomycetidae</taxon>
        <taxon>Boletales</taxon>
        <taxon>Sclerodermatineae</taxon>
        <taxon>Pisolithaceae</taxon>
        <taxon>Pisolithus</taxon>
    </lineage>
</organism>
<evidence type="ECO:0000313" key="1">
    <source>
        <dbReference type="EMBL" id="KIK11382.1"/>
    </source>
</evidence>